<evidence type="ECO:0000256" key="3">
    <source>
        <dbReference type="ARBA" id="ARBA00008766"/>
    </source>
</evidence>
<evidence type="ECO:0000256" key="4">
    <source>
        <dbReference type="ARBA" id="ARBA00012574"/>
    </source>
</evidence>
<dbReference type="RefSeq" id="WP_404745705.1">
    <property type="nucleotide sequence ID" value="NZ_JBJDQH010000002.1"/>
</dbReference>
<feature type="compositionally biased region" description="Low complexity" evidence="8">
    <location>
        <begin position="8"/>
        <end position="44"/>
    </location>
</feature>
<evidence type="ECO:0000256" key="1">
    <source>
        <dbReference type="ARBA" id="ARBA00001424"/>
    </source>
</evidence>
<gene>
    <name evidence="10" type="ORF">ACI2L5_04965</name>
</gene>
<dbReference type="SMART" id="SM01011">
    <property type="entry name" value="AMP_N"/>
    <property type="match status" value="1"/>
</dbReference>
<evidence type="ECO:0000256" key="2">
    <source>
        <dbReference type="ARBA" id="ARBA00001936"/>
    </source>
</evidence>
<name>A0ABW8LEB7_9ACTN</name>
<keyword evidence="5" id="KW-0479">Metal-binding</keyword>
<dbReference type="Pfam" id="PF00557">
    <property type="entry name" value="Peptidase_M24"/>
    <property type="match status" value="1"/>
</dbReference>
<evidence type="ECO:0000256" key="7">
    <source>
        <dbReference type="ARBA" id="ARBA00023211"/>
    </source>
</evidence>
<dbReference type="PANTHER" id="PTHR43226:SF4">
    <property type="entry name" value="XAA-PRO AMINOPEPTIDASE 3"/>
    <property type="match status" value="1"/>
</dbReference>
<protein>
    <recommendedName>
        <fullName evidence="4">Xaa-Pro aminopeptidase</fullName>
        <ecNumber evidence="4">3.4.11.9</ecNumber>
    </recommendedName>
</protein>
<evidence type="ECO:0000313" key="11">
    <source>
        <dbReference type="Proteomes" id="UP001620295"/>
    </source>
</evidence>
<dbReference type="InterPro" id="IPR029149">
    <property type="entry name" value="Creatin/AminoP/Spt16_N"/>
</dbReference>
<dbReference type="Proteomes" id="UP001620295">
    <property type="component" value="Unassembled WGS sequence"/>
</dbReference>
<keyword evidence="10" id="KW-0645">Protease</keyword>
<dbReference type="InterPro" id="IPR007865">
    <property type="entry name" value="Aminopep_P_N"/>
</dbReference>
<dbReference type="CDD" id="cd01087">
    <property type="entry name" value="Prolidase"/>
    <property type="match status" value="1"/>
</dbReference>
<dbReference type="EMBL" id="JBJDQH010000002">
    <property type="protein sequence ID" value="MFK4264272.1"/>
    <property type="molecule type" value="Genomic_DNA"/>
</dbReference>
<dbReference type="Gene3D" id="3.90.230.10">
    <property type="entry name" value="Creatinase/methionine aminopeptidase superfamily"/>
    <property type="match status" value="1"/>
</dbReference>
<feature type="domain" description="Aminopeptidase P N-terminal" evidence="9">
    <location>
        <begin position="85"/>
        <end position="230"/>
    </location>
</feature>
<dbReference type="GO" id="GO:0004177">
    <property type="term" value="F:aminopeptidase activity"/>
    <property type="evidence" value="ECO:0007669"/>
    <property type="project" value="UniProtKB-KW"/>
</dbReference>
<dbReference type="SUPFAM" id="SSF53092">
    <property type="entry name" value="Creatinase/prolidase N-terminal domain"/>
    <property type="match status" value="1"/>
</dbReference>
<dbReference type="EC" id="3.4.11.9" evidence="4"/>
<evidence type="ECO:0000259" key="9">
    <source>
        <dbReference type="SMART" id="SM01011"/>
    </source>
</evidence>
<accession>A0ABW8LEB7</accession>
<dbReference type="Pfam" id="PF05195">
    <property type="entry name" value="AMP_N"/>
    <property type="match status" value="1"/>
</dbReference>
<evidence type="ECO:0000313" key="10">
    <source>
        <dbReference type="EMBL" id="MFK4264272.1"/>
    </source>
</evidence>
<keyword evidence="6 10" id="KW-0378">Hydrolase</keyword>
<keyword evidence="10" id="KW-0031">Aminopeptidase</keyword>
<comment type="cofactor">
    <cofactor evidence="2">
        <name>Mn(2+)</name>
        <dbReference type="ChEBI" id="CHEBI:29035"/>
    </cofactor>
</comment>
<evidence type="ECO:0000256" key="6">
    <source>
        <dbReference type="ARBA" id="ARBA00022801"/>
    </source>
</evidence>
<evidence type="ECO:0000256" key="8">
    <source>
        <dbReference type="SAM" id="MobiDB-lite"/>
    </source>
</evidence>
<dbReference type="InterPro" id="IPR000994">
    <property type="entry name" value="Pept_M24"/>
</dbReference>
<comment type="similarity">
    <text evidence="3">Belongs to the peptidase M24B family.</text>
</comment>
<comment type="caution">
    <text evidence="10">The sequence shown here is derived from an EMBL/GenBank/DDBJ whole genome shotgun (WGS) entry which is preliminary data.</text>
</comment>
<proteinExistence type="inferred from homology"/>
<dbReference type="InterPro" id="IPR052433">
    <property type="entry name" value="X-Pro_dipept-like"/>
</dbReference>
<evidence type="ECO:0000256" key="5">
    <source>
        <dbReference type="ARBA" id="ARBA00022723"/>
    </source>
</evidence>
<feature type="region of interest" description="Disordered" evidence="8">
    <location>
        <begin position="1"/>
        <end position="57"/>
    </location>
</feature>
<dbReference type="InterPro" id="IPR036005">
    <property type="entry name" value="Creatinase/aminopeptidase-like"/>
</dbReference>
<sequence>MTDDLSTRSRTATATEAPAIATDTPATDTPATEAAATDTPATAPQSSPRSTQLDPRMPRLAELPSFAAFMAEGWDTPDRSARTVPGAAEAAAHHRARLSAAHPGQPIVVAAGRALVRSNDTNYDFRPDSDFYWLTGCGGVEHGVLVLRPVPGGHDATLHLPTPARPGDLGFFADAAHGELWVGGAPGLDEWSEALGLAVRPLDELDAALAGLTKPLLTGALDPDTAHRHGLAASADLGRTLSELRMVKDAWEIEQMREAVDRTVEGFAAVVREFPAAIAGGGERWLQGTFDRYARTHGNGPGYASIVGSGAHAATLHWVRCDGPVAEDRAVLLDLGVETNSYYTADVTRTFPASGRFSQAQRDVHDLVERAHRAGLAAVVPGRDFADFHTAAMEVVARGLADWGLLPVSVDEALSPQGQHHRRYLVCGIGHHLGLDVHDCARADYAAYQGAKMAPGMVLTVEPGLYFHEHDRTLPPELRGIGMRIEDDLLVTEEGAEVLSSALPLDATGLERWMTTR</sequence>
<dbReference type="SUPFAM" id="SSF55920">
    <property type="entry name" value="Creatinase/aminopeptidase"/>
    <property type="match status" value="1"/>
</dbReference>
<comment type="catalytic activity">
    <reaction evidence="1">
        <text>Release of any N-terminal amino acid, including proline, that is linked to proline, even from a dipeptide or tripeptide.</text>
        <dbReference type="EC" id="3.4.11.9"/>
    </reaction>
</comment>
<dbReference type="Gene3D" id="3.40.350.10">
    <property type="entry name" value="Creatinase/prolidase N-terminal domain"/>
    <property type="match status" value="1"/>
</dbReference>
<dbReference type="PANTHER" id="PTHR43226">
    <property type="entry name" value="XAA-PRO AMINOPEPTIDASE 3"/>
    <property type="match status" value="1"/>
</dbReference>
<reference evidence="10 11" key="1">
    <citation type="submission" date="2024-11" db="EMBL/GenBank/DDBJ databases">
        <title>The Natural Products Discovery Center: Release of the First 8490 Sequenced Strains for Exploring Actinobacteria Biosynthetic Diversity.</title>
        <authorList>
            <person name="Kalkreuter E."/>
            <person name="Kautsar S.A."/>
            <person name="Yang D."/>
            <person name="Bader C.D."/>
            <person name="Teijaro C.N."/>
            <person name="Fluegel L."/>
            <person name="Davis C.M."/>
            <person name="Simpson J.R."/>
            <person name="Lauterbach L."/>
            <person name="Steele A.D."/>
            <person name="Gui C."/>
            <person name="Meng S."/>
            <person name="Li G."/>
            <person name="Viehrig K."/>
            <person name="Ye F."/>
            <person name="Su P."/>
            <person name="Kiefer A.F."/>
            <person name="Nichols A."/>
            <person name="Cepeda A.J."/>
            <person name="Yan W."/>
            <person name="Fan B."/>
            <person name="Jiang Y."/>
            <person name="Adhikari A."/>
            <person name="Zheng C.-J."/>
            <person name="Schuster L."/>
            <person name="Cowan T.M."/>
            <person name="Smanski M.J."/>
            <person name="Chevrette M.G."/>
            <person name="De Carvalho L.P.S."/>
            <person name="Shen B."/>
        </authorList>
    </citation>
    <scope>NUCLEOTIDE SEQUENCE [LARGE SCALE GENOMIC DNA]</scope>
    <source>
        <strain evidence="10 11">NPDC020863</strain>
    </source>
</reference>
<keyword evidence="7" id="KW-0464">Manganese</keyword>
<organism evidence="10 11">
    <name type="scientific">Streptomyces milbemycinicus</name>
    <dbReference type="NCBI Taxonomy" id="476552"/>
    <lineage>
        <taxon>Bacteria</taxon>
        <taxon>Bacillati</taxon>
        <taxon>Actinomycetota</taxon>
        <taxon>Actinomycetes</taxon>
        <taxon>Kitasatosporales</taxon>
        <taxon>Streptomycetaceae</taxon>
        <taxon>Streptomyces</taxon>
    </lineage>
</organism>
<keyword evidence="11" id="KW-1185">Reference proteome</keyword>